<dbReference type="Pfam" id="PF11160">
    <property type="entry name" value="Hva1_TUDOR"/>
    <property type="match status" value="1"/>
</dbReference>
<organism evidence="2 3">
    <name type="scientific">Patiriisocius hiemis</name>
    <dbReference type="NCBI Taxonomy" id="3075604"/>
    <lineage>
        <taxon>Bacteria</taxon>
        <taxon>Pseudomonadati</taxon>
        <taxon>Bacteroidota</taxon>
        <taxon>Flavobacteriia</taxon>
        <taxon>Flavobacteriales</taxon>
        <taxon>Flavobacteriaceae</taxon>
        <taxon>Patiriisocius</taxon>
    </lineage>
</organism>
<gene>
    <name evidence="2" type="ORF">RM538_12065</name>
</gene>
<dbReference type="RefSeq" id="WP_311333695.1">
    <property type="nucleotide sequence ID" value="NZ_JAVRHZ010000008.1"/>
</dbReference>
<sequence>MIKEGTTVTWKWGNGTAKGNVIETYIKKVSKTIKGNSVTRNGEQGNKALYIKQEDGDYVLKLESEVSRE</sequence>
<accession>A0ABU2YEX4</accession>
<name>A0ABU2YEX4_9FLAO</name>
<reference evidence="2 3" key="1">
    <citation type="submission" date="2023-09" db="EMBL/GenBank/DDBJ databases">
        <authorList>
            <person name="Rey-Velasco X."/>
        </authorList>
    </citation>
    <scope>NUCLEOTIDE SEQUENCE [LARGE SCALE GENOMIC DNA]</scope>
    <source>
        <strain evidence="2 3">W242</strain>
    </source>
</reference>
<evidence type="ECO:0000313" key="3">
    <source>
        <dbReference type="Proteomes" id="UP001254488"/>
    </source>
</evidence>
<dbReference type="EMBL" id="JAVRHZ010000008">
    <property type="protein sequence ID" value="MDT0556744.1"/>
    <property type="molecule type" value="Genomic_DNA"/>
</dbReference>
<feature type="domain" description="Hypervirulence associated protein TUDOR" evidence="1">
    <location>
        <begin position="5"/>
        <end position="66"/>
    </location>
</feature>
<dbReference type="InterPro" id="IPR021331">
    <property type="entry name" value="Hva1_TUDOR"/>
</dbReference>
<evidence type="ECO:0000259" key="1">
    <source>
        <dbReference type="Pfam" id="PF11160"/>
    </source>
</evidence>
<proteinExistence type="predicted"/>
<evidence type="ECO:0000313" key="2">
    <source>
        <dbReference type="EMBL" id="MDT0556744.1"/>
    </source>
</evidence>
<comment type="caution">
    <text evidence="2">The sequence shown here is derived from an EMBL/GenBank/DDBJ whole genome shotgun (WGS) entry which is preliminary data.</text>
</comment>
<protein>
    <submittedName>
        <fullName evidence="2">DUF2945 domain-containing protein</fullName>
    </submittedName>
</protein>
<dbReference type="Proteomes" id="UP001254488">
    <property type="component" value="Unassembled WGS sequence"/>
</dbReference>
<keyword evidence="3" id="KW-1185">Reference proteome</keyword>